<reference evidence="9" key="1">
    <citation type="submission" date="2021-01" db="EMBL/GenBank/DDBJ databases">
        <title>Whole genome shotgun sequence of Planosporangium mesophilum NBRC 109066.</title>
        <authorList>
            <person name="Komaki H."/>
            <person name="Tamura T."/>
        </authorList>
    </citation>
    <scope>NUCLEOTIDE SEQUENCE</scope>
    <source>
        <strain evidence="9">NBRC 109066</strain>
    </source>
</reference>
<keyword evidence="3" id="KW-0238">DNA-binding</keyword>
<dbReference type="PANTHER" id="PTHR30136:SF24">
    <property type="entry name" value="HTH-TYPE TRANSCRIPTIONAL REPRESSOR ALLR"/>
    <property type="match status" value="1"/>
</dbReference>
<dbReference type="PROSITE" id="PS51078">
    <property type="entry name" value="ICLR_ED"/>
    <property type="match status" value="1"/>
</dbReference>
<proteinExistence type="predicted"/>
<evidence type="ECO:0000256" key="3">
    <source>
        <dbReference type="ARBA" id="ARBA00023125"/>
    </source>
</evidence>
<dbReference type="SUPFAM" id="SSF55781">
    <property type="entry name" value="GAF domain-like"/>
    <property type="match status" value="1"/>
</dbReference>
<evidence type="ECO:0000256" key="6">
    <source>
        <dbReference type="ARBA" id="ARBA00070406"/>
    </source>
</evidence>
<keyword evidence="4" id="KW-0804">Transcription</keyword>
<dbReference type="GO" id="GO:0045892">
    <property type="term" value="P:negative regulation of DNA-templated transcription"/>
    <property type="evidence" value="ECO:0007669"/>
    <property type="project" value="TreeGrafter"/>
</dbReference>
<comment type="caution">
    <text evidence="9">The sequence shown here is derived from an EMBL/GenBank/DDBJ whole genome shotgun (WGS) entry which is preliminary data.</text>
</comment>
<dbReference type="PANTHER" id="PTHR30136">
    <property type="entry name" value="HELIX-TURN-HELIX TRANSCRIPTIONAL REGULATOR, ICLR FAMILY"/>
    <property type="match status" value="1"/>
</dbReference>
<comment type="function">
    <text evidence="5">May be an activator protein for the gylABX operon.</text>
</comment>
<keyword evidence="10" id="KW-1185">Reference proteome</keyword>
<dbReference type="InterPro" id="IPR050707">
    <property type="entry name" value="HTH_MetabolicPath_Reg"/>
</dbReference>
<keyword evidence="1" id="KW-0319">Glycerol metabolism</keyword>
<dbReference type="Pfam" id="PF01614">
    <property type="entry name" value="IclR_C"/>
    <property type="match status" value="1"/>
</dbReference>
<dbReference type="AlphaFoldDB" id="A0A8J3TA19"/>
<dbReference type="PROSITE" id="PS51077">
    <property type="entry name" value="HTH_ICLR"/>
    <property type="match status" value="1"/>
</dbReference>
<dbReference type="GO" id="GO:0003677">
    <property type="term" value="F:DNA binding"/>
    <property type="evidence" value="ECO:0007669"/>
    <property type="project" value="UniProtKB-KW"/>
</dbReference>
<gene>
    <name evidence="9" type="ORF">Pme01_22400</name>
</gene>
<dbReference type="InterPro" id="IPR036388">
    <property type="entry name" value="WH-like_DNA-bd_sf"/>
</dbReference>
<evidence type="ECO:0000256" key="2">
    <source>
        <dbReference type="ARBA" id="ARBA00023015"/>
    </source>
</evidence>
<evidence type="ECO:0000256" key="4">
    <source>
        <dbReference type="ARBA" id="ARBA00023163"/>
    </source>
</evidence>
<sequence>MASESAHVELDGFRPVKSADRTLDVLEALAGGPCTLSELSRRLNVPKSSLHGLLRTLTTRGWLQTAGGDTRFRLGLRAVRVATAFVDSDEVVARAAPVLDRLAGQTGETVQQGRLDGDDVIYLAKRDSPHPVRLISTIGSRLPAHATALGKALLAARDDETVRALLRFPLAGLTAQTHTEWASLAADLAVVRRRGYAIDDCEATDGLRCFAVTIPGGETTDAVSISVPTFRLSESRETELVAALLDAQAELGRSPLHRTR</sequence>
<protein>
    <recommendedName>
        <fullName evidence="6">Glycerol operon regulatory protein</fullName>
    </recommendedName>
</protein>
<accession>A0A8J3TA19</accession>
<dbReference type="RefSeq" id="WP_168115437.1">
    <property type="nucleotide sequence ID" value="NZ_BOON01000019.1"/>
</dbReference>
<evidence type="ECO:0000259" key="7">
    <source>
        <dbReference type="PROSITE" id="PS51077"/>
    </source>
</evidence>
<dbReference type="Proteomes" id="UP000599074">
    <property type="component" value="Unassembled WGS sequence"/>
</dbReference>
<dbReference type="InterPro" id="IPR029016">
    <property type="entry name" value="GAF-like_dom_sf"/>
</dbReference>
<dbReference type="SUPFAM" id="SSF46785">
    <property type="entry name" value="Winged helix' DNA-binding domain"/>
    <property type="match status" value="1"/>
</dbReference>
<dbReference type="FunFam" id="1.10.10.10:FF:000056">
    <property type="entry name" value="IclR family transcriptional regulator"/>
    <property type="match status" value="1"/>
</dbReference>
<evidence type="ECO:0000256" key="1">
    <source>
        <dbReference type="ARBA" id="ARBA00022798"/>
    </source>
</evidence>
<evidence type="ECO:0000313" key="10">
    <source>
        <dbReference type="Proteomes" id="UP000599074"/>
    </source>
</evidence>
<dbReference type="GO" id="GO:0003700">
    <property type="term" value="F:DNA-binding transcription factor activity"/>
    <property type="evidence" value="ECO:0007669"/>
    <property type="project" value="TreeGrafter"/>
</dbReference>
<evidence type="ECO:0000256" key="5">
    <source>
        <dbReference type="ARBA" id="ARBA00058938"/>
    </source>
</evidence>
<dbReference type="EMBL" id="BOON01000019">
    <property type="protein sequence ID" value="GII22643.1"/>
    <property type="molecule type" value="Genomic_DNA"/>
</dbReference>
<dbReference type="GO" id="GO:0006071">
    <property type="term" value="P:glycerol metabolic process"/>
    <property type="evidence" value="ECO:0007669"/>
    <property type="project" value="UniProtKB-KW"/>
</dbReference>
<dbReference type="Pfam" id="PF09339">
    <property type="entry name" value="HTH_IclR"/>
    <property type="match status" value="1"/>
</dbReference>
<name>A0A8J3TA19_9ACTN</name>
<keyword evidence="2" id="KW-0805">Transcription regulation</keyword>
<feature type="domain" description="IclR-ED" evidence="8">
    <location>
        <begin position="77"/>
        <end position="257"/>
    </location>
</feature>
<dbReference type="Gene3D" id="1.10.10.10">
    <property type="entry name" value="Winged helix-like DNA-binding domain superfamily/Winged helix DNA-binding domain"/>
    <property type="match status" value="1"/>
</dbReference>
<feature type="domain" description="HTH iclR-type" evidence="7">
    <location>
        <begin position="16"/>
        <end position="76"/>
    </location>
</feature>
<dbReference type="InterPro" id="IPR036390">
    <property type="entry name" value="WH_DNA-bd_sf"/>
</dbReference>
<dbReference type="SMART" id="SM00346">
    <property type="entry name" value="HTH_ICLR"/>
    <property type="match status" value="1"/>
</dbReference>
<evidence type="ECO:0000313" key="9">
    <source>
        <dbReference type="EMBL" id="GII22643.1"/>
    </source>
</evidence>
<dbReference type="Gene3D" id="3.30.450.40">
    <property type="match status" value="1"/>
</dbReference>
<organism evidence="9 10">
    <name type="scientific">Planosporangium mesophilum</name>
    <dbReference type="NCBI Taxonomy" id="689768"/>
    <lineage>
        <taxon>Bacteria</taxon>
        <taxon>Bacillati</taxon>
        <taxon>Actinomycetota</taxon>
        <taxon>Actinomycetes</taxon>
        <taxon>Micromonosporales</taxon>
        <taxon>Micromonosporaceae</taxon>
        <taxon>Planosporangium</taxon>
    </lineage>
</organism>
<dbReference type="InterPro" id="IPR014757">
    <property type="entry name" value="Tscrpt_reg_IclR_C"/>
</dbReference>
<dbReference type="InterPro" id="IPR005471">
    <property type="entry name" value="Tscrpt_reg_IclR_N"/>
</dbReference>
<evidence type="ECO:0000259" key="8">
    <source>
        <dbReference type="PROSITE" id="PS51078"/>
    </source>
</evidence>